<organism evidence="1 2">
    <name type="scientific">Variovorax humicola</name>
    <dbReference type="NCBI Taxonomy" id="1769758"/>
    <lineage>
        <taxon>Bacteria</taxon>
        <taxon>Pseudomonadati</taxon>
        <taxon>Pseudomonadota</taxon>
        <taxon>Betaproteobacteria</taxon>
        <taxon>Burkholderiales</taxon>
        <taxon>Comamonadaceae</taxon>
        <taxon>Variovorax</taxon>
    </lineage>
</organism>
<protein>
    <submittedName>
        <fullName evidence="1">PspC domain-containing protein</fullName>
    </submittedName>
</protein>
<comment type="caution">
    <text evidence="1">The sequence shown here is derived from an EMBL/GenBank/DDBJ whole genome shotgun (WGS) entry which is preliminary data.</text>
</comment>
<dbReference type="Proteomes" id="UP001363010">
    <property type="component" value="Unassembled WGS sequence"/>
</dbReference>
<evidence type="ECO:0000313" key="1">
    <source>
        <dbReference type="EMBL" id="MEJ8824933.1"/>
    </source>
</evidence>
<keyword evidence="2" id="KW-1185">Reference proteome</keyword>
<dbReference type="RefSeq" id="WP_340365956.1">
    <property type="nucleotide sequence ID" value="NZ_JBBKZV010000017.1"/>
</dbReference>
<sequence>MKDGWLGTPEFPAYRANNVVARLDDEPQVDPEHLYFHLLLLDASGQLQDNHSGPCLALARQQSLPERIRFVRVVAELVRFAPCEDRGLSAIGQALTLVREAGVDRGCLVVAAQVLDNVCSEEAVVASLVQLLRLSLGEDDARRVISGVAGGLARRSDIDATLAAGVEWTTAEGCNSADRSHDSTLHAQMFHIVRTVGKSHARRYLRELVGSELVPLPQLLGV</sequence>
<reference evidence="1 2" key="1">
    <citation type="submission" date="2024-03" db="EMBL/GenBank/DDBJ databases">
        <title>Novel species of the genus Variovorax.</title>
        <authorList>
            <person name="Liu Q."/>
            <person name="Xin Y.-H."/>
        </authorList>
    </citation>
    <scope>NUCLEOTIDE SEQUENCE [LARGE SCALE GENOMIC DNA]</scope>
    <source>
        <strain evidence="1 2">KACC 18501</strain>
    </source>
</reference>
<accession>A0ABU8W4M0</accession>
<evidence type="ECO:0000313" key="2">
    <source>
        <dbReference type="Proteomes" id="UP001363010"/>
    </source>
</evidence>
<proteinExistence type="predicted"/>
<dbReference type="EMBL" id="JBBKZV010000017">
    <property type="protein sequence ID" value="MEJ8824933.1"/>
    <property type="molecule type" value="Genomic_DNA"/>
</dbReference>
<gene>
    <name evidence="1" type="ORF">WKW80_23365</name>
</gene>
<name>A0ABU8W4M0_9BURK</name>